<dbReference type="Proteomes" id="UP000821845">
    <property type="component" value="Chromosome 11"/>
</dbReference>
<keyword evidence="2" id="KW-1185">Reference proteome</keyword>
<comment type="caution">
    <text evidence="1">The sequence shown here is derived from an EMBL/GenBank/DDBJ whole genome shotgun (WGS) entry which is preliminary data.</text>
</comment>
<accession>A0ACB7T2S5</accession>
<evidence type="ECO:0000313" key="1">
    <source>
        <dbReference type="EMBL" id="KAH6941230.1"/>
    </source>
</evidence>
<organism evidence="1 2">
    <name type="scientific">Hyalomma asiaticum</name>
    <name type="common">Tick</name>
    <dbReference type="NCBI Taxonomy" id="266040"/>
    <lineage>
        <taxon>Eukaryota</taxon>
        <taxon>Metazoa</taxon>
        <taxon>Ecdysozoa</taxon>
        <taxon>Arthropoda</taxon>
        <taxon>Chelicerata</taxon>
        <taxon>Arachnida</taxon>
        <taxon>Acari</taxon>
        <taxon>Parasitiformes</taxon>
        <taxon>Ixodida</taxon>
        <taxon>Ixodoidea</taxon>
        <taxon>Ixodidae</taxon>
        <taxon>Hyalomminae</taxon>
        <taxon>Hyalomma</taxon>
    </lineage>
</organism>
<evidence type="ECO:0000313" key="2">
    <source>
        <dbReference type="Proteomes" id="UP000821845"/>
    </source>
</evidence>
<reference evidence="1" key="1">
    <citation type="submission" date="2020-05" db="EMBL/GenBank/DDBJ databases">
        <title>Large-scale comparative analyses of tick genomes elucidate their genetic diversity and vector capacities.</title>
        <authorList>
            <person name="Jia N."/>
            <person name="Wang J."/>
            <person name="Shi W."/>
            <person name="Du L."/>
            <person name="Sun Y."/>
            <person name="Zhan W."/>
            <person name="Jiang J."/>
            <person name="Wang Q."/>
            <person name="Zhang B."/>
            <person name="Ji P."/>
            <person name="Sakyi L.B."/>
            <person name="Cui X."/>
            <person name="Yuan T."/>
            <person name="Jiang B."/>
            <person name="Yang W."/>
            <person name="Lam T.T.-Y."/>
            <person name="Chang Q."/>
            <person name="Ding S."/>
            <person name="Wang X."/>
            <person name="Zhu J."/>
            <person name="Ruan X."/>
            <person name="Zhao L."/>
            <person name="Wei J."/>
            <person name="Que T."/>
            <person name="Du C."/>
            <person name="Cheng J."/>
            <person name="Dai P."/>
            <person name="Han X."/>
            <person name="Huang E."/>
            <person name="Gao Y."/>
            <person name="Liu J."/>
            <person name="Shao H."/>
            <person name="Ye R."/>
            <person name="Li L."/>
            <person name="Wei W."/>
            <person name="Wang X."/>
            <person name="Wang C."/>
            <person name="Yang T."/>
            <person name="Huo Q."/>
            <person name="Li W."/>
            <person name="Guo W."/>
            <person name="Chen H."/>
            <person name="Zhou L."/>
            <person name="Ni X."/>
            <person name="Tian J."/>
            <person name="Zhou Y."/>
            <person name="Sheng Y."/>
            <person name="Liu T."/>
            <person name="Pan Y."/>
            <person name="Xia L."/>
            <person name="Li J."/>
            <person name="Zhao F."/>
            <person name="Cao W."/>
        </authorList>
    </citation>
    <scope>NUCLEOTIDE SEQUENCE</scope>
    <source>
        <strain evidence="1">Hyas-2018</strain>
    </source>
</reference>
<sequence length="874" mass="95985">MASQGFGSKTPITVRKTRKRTAAADGRQALPSASTAASTTATTPATCVPAPMSRCSYATPEPDADALLQMLSGSATALSTAACSPQPGPLSPGADEERPARSYGRSTGSRGFLKRSRSTGAISATEQKQRAEEDAEALKKLNEIANAPSVLSPSPHPGRRRCGGTRTVGLLVVLLGLAVFAVALALLLPAQKATGSADAGVCSTVGCVDHAEILGLHRNVGSVGPCQDFGEFVCSRWTEKNFYEMPSMTIFRMGKWLLDLAQTRWYDQTGQPEALRVTRLADACMRHENPSGSYTDSVEQLFRFMTEELFPWILSNGTAGDALPGDVDYAFTLATVVNLSVVWHVPLWFTVDLVQPWPRRRDATDPANRSVSVSASNVAYISMRLHREVETYKLYKTYVALLLNDIFRGAQLDPAFRSFLEDRSGAVQHDVFGNLSSVFIASHAEPRFLRMRHLPKLVYKLRARDWVDTLQSAFGENPPLGEDDAFFATDAALLRAVDDLFRSYTARDITFHTAWWFTQLMSTVSSDTMHAFVLGNKVGEEVYPVICGFHIAMAYDVLLSGIDRHTRTASGDQRSPVMRLLGDVHKTALRKVRSWTDALDSGAINAVGSRLGSASVVLWPERRRSENGSAHWWGEPLYGPDYDNATHGFFDHWREGRLRLRASLNSEPYQRSLRVFRIQSAYLATYDAVSNAISIGVQPVTQPFYATDGTSAMNYGGLGFLYALQLVRTINTLTVLLDGKTTPSLWVPRASSAGAATGQALWNLSRCASSNTSGYQRTTSPSLYPLLPALEIAHDAYRRFRDVTHDVPLRGLEAYSAEQVFFLTACRVTCWQQISRRLVSPECSEAFSNFAPFAEAFGCPAGTPMNRRGSCRFF</sequence>
<protein>
    <submittedName>
        <fullName evidence="1">Uncharacterized protein</fullName>
    </submittedName>
</protein>
<dbReference type="EMBL" id="CM023491">
    <property type="protein sequence ID" value="KAH6941230.1"/>
    <property type="molecule type" value="Genomic_DNA"/>
</dbReference>
<gene>
    <name evidence="1" type="ORF">HPB50_015120</name>
</gene>
<proteinExistence type="predicted"/>
<name>A0ACB7T2S5_HYAAI</name>